<evidence type="ECO:0008006" key="3">
    <source>
        <dbReference type="Google" id="ProtNLM"/>
    </source>
</evidence>
<gene>
    <name evidence="1" type="ORF">SGL43_03052</name>
</gene>
<reference evidence="1" key="1">
    <citation type="submission" date="2022-03" db="EMBL/GenBank/DDBJ databases">
        <authorList>
            <person name="Leyn A S."/>
        </authorList>
    </citation>
    <scope>NUCLEOTIDE SEQUENCE</scope>
    <source>
        <strain evidence="1">Streptomyces globisporus 4-3</strain>
    </source>
</reference>
<dbReference type="Proteomes" id="UP001154015">
    <property type="component" value="Unassembled WGS sequence"/>
</dbReference>
<keyword evidence="2" id="KW-1185">Reference proteome</keyword>
<protein>
    <recommendedName>
        <fullName evidence="3">IS5/IS1182 family transposase</fullName>
    </recommendedName>
</protein>
<sequence length="37" mass="4153">MVRRWCATLGAVQTKRKPSAASHGLFVERVTRIELAL</sequence>
<proteinExistence type="predicted"/>
<name>A0ABM9GWQ4_STRGL</name>
<organism evidence="1 2">
    <name type="scientific">Streptomyces globisporus</name>
    <dbReference type="NCBI Taxonomy" id="1908"/>
    <lineage>
        <taxon>Bacteria</taxon>
        <taxon>Bacillati</taxon>
        <taxon>Actinomycetota</taxon>
        <taxon>Actinomycetes</taxon>
        <taxon>Kitasatosporales</taxon>
        <taxon>Streptomycetaceae</taxon>
        <taxon>Streptomyces</taxon>
    </lineage>
</organism>
<evidence type="ECO:0000313" key="2">
    <source>
        <dbReference type="Proteomes" id="UP001154015"/>
    </source>
</evidence>
<evidence type="ECO:0000313" key="1">
    <source>
        <dbReference type="EMBL" id="CAH9416030.1"/>
    </source>
</evidence>
<dbReference type="EMBL" id="CAKXYP010000008">
    <property type="protein sequence ID" value="CAH9416030.1"/>
    <property type="molecule type" value="Genomic_DNA"/>
</dbReference>
<comment type="caution">
    <text evidence="1">The sequence shown here is derived from an EMBL/GenBank/DDBJ whole genome shotgun (WGS) entry which is preliminary data.</text>
</comment>
<accession>A0ABM9GWQ4</accession>